<evidence type="ECO:0000313" key="3">
    <source>
        <dbReference type="Proteomes" id="UP000440820"/>
    </source>
</evidence>
<dbReference type="Proteomes" id="UP000440820">
    <property type="component" value="Chromosome"/>
</dbReference>
<dbReference type="Gene3D" id="1.10.260.40">
    <property type="entry name" value="lambda repressor-like DNA-binding domains"/>
    <property type="match status" value="1"/>
</dbReference>
<dbReference type="RefSeq" id="WP_097860606.1">
    <property type="nucleotide sequence ID" value="NZ_JAPZLX010000011.1"/>
</dbReference>
<organism evidence="2 3">
    <name type="scientific">Bacillus toyonensis</name>
    <dbReference type="NCBI Taxonomy" id="155322"/>
    <lineage>
        <taxon>Bacteria</taxon>
        <taxon>Bacillati</taxon>
        <taxon>Bacillota</taxon>
        <taxon>Bacilli</taxon>
        <taxon>Bacillales</taxon>
        <taxon>Bacillaceae</taxon>
        <taxon>Bacillus</taxon>
        <taxon>Bacillus cereus group</taxon>
    </lineage>
</organism>
<dbReference type="Pfam" id="PF01381">
    <property type="entry name" value="HTH_3"/>
    <property type="match status" value="1"/>
</dbReference>
<dbReference type="EMBL" id="CP047044">
    <property type="protein sequence ID" value="QHA17422.1"/>
    <property type="molecule type" value="Genomic_DNA"/>
</dbReference>
<gene>
    <name evidence="2" type="ORF">GPA05_10520</name>
</gene>
<evidence type="ECO:0000313" key="2">
    <source>
        <dbReference type="EMBL" id="QHA17422.1"/>
    </source>
</evidence>
<feature type="domain" description="HTH cro/C1-type" evidence="1">
    <location>
        <begin position="20"/>
        <end position="62"/>
    </location>
</feature>
<evidence type="ECO:0000259" key="1">
    <source>
        <dbReference type="PROSITE" id="PS50943"/>
    </source>
</evidence>
<name>A0ABX6G6C6_9BACI</name>
<dbReference type="CDD" id="cd00093">
    <property type="entry name" value="HTH_XRE"/>
    <property type="match status" value="1"/>
</dbReference>
<dbReference type="PROSITE" id="PS50943">
    <property type="entry name" value="HTH_CROC1"/>
    <property type="match status" value="1"/>
</dbReference>
<keyword evidence="3" id="KW-1185">Reference proteome</keyword>
<dbReference type="SMART" id="SM00530">
    <property type="entry name" value="HTH_XRE"/>
    <property type="match status" value="1"/>
</dbReference>
<dbReference type="InterPro" id="IPR001387">
    <property type="entry name" value="Cro/C1-type_HTH"/>
</dbReference>
<dbReference type="InterPro" id="IPR010982">
    <property type="entry name" value="Lambda_DNA-bd_dom_sf"/>
</dbReference>
<sequence length="84" mass="9821">MDKRIVAKNLVNLRDRKPREEVAATIGISVSTLQMYENAQRIPRDDIKVKLANFYGVTVQSIFFDFQQHKMCDCIKNVKENKYV</sequence>
<proteinExistence type="predicted"/>
<protein>
    <submittedName>
        <fullName evidence="2">Helix-turn-helix domain-containing protein</fullName>
    </submittedName>
</protein>
<accession>A0ABX6G6C6</accession>
<dbReference type="SUPFAM" id="SSF47413">
    <property type="entry name" value="lambda repressor-like DNA-binding domains"/>
    <property type="match status" value="1"/>
</dbReference>
<reference evidence="2 3" key="1">
    <citation type="submission" date="2019-12" db="EMBL/GenBank/DDBJ databases">
        <title>Bacillus toyonensis BV-17 genome.</title>
        <authorList>
            <person name="Chen J."/>
        </authorList>
    </citation>
    <scope>NUCLEOTIDE SEQUENCE [LARGE SCALE GENOMIC DNA]</scope>
    <source>
        <strain evidence="2 3">BV-17</strain>
    </source>
</reference>